<dbReference type="GO" id="GO:0016874">
    <property type="term" value="F:ligase activity"/>
    <property type="evidence" value="ECO:0007669"/>
    <property type="project" value="UniProtKB-KW"/>
</dbReference>
<feature type="transmembrane region" description="Helical" evidence="6">
    <location>
        <begin position="416"/>
        <end position="433"/>
    </location>
</feature>
<dbReference type="GO" id="GO:0016020">
    <property type="term" value="C:membrane"/>
    <property type="evidence" value="ECO:0007669"/>
    <property type="project" value="UniProtKB-SubCell"/>
</dbReference>
<feature type="transmembrane region" description="Helical" evidence="6">
    <location>
        <begin position="261"/>
        <end position="277"/>
    </location>
</feature>
<dbReference type="AlphaFoldDB" id="A0A1H4QD69"/>
<dbReference type="PANTHER" id="PTHR37422:SF13">
    <property type="entry name" value="LIPOPOLYSACCHARIDE BIOSYNTHESIS PROTEIN PA4999-RELATED"/>
    <property type="match status" value="1"/>
</dbReference>
<evidence type="ECO:0000313" key="9">
    <source>
        <dbReference type="Proteomes" id="UP000183561"/>
    </source>
</evidence>
<keyword evidence="2 6" id="KW-0812">Transmembrane</keyword>
<proteinExistence type="predicted"/>
<feature type="transmembrane region" description="Helical" evidence="6">
    <location>
        <begin position="27"/>
        <end position="42"/>
    </location>
</feature>
<evidence type="ECO:0000256" key="3">
    <source>
        <dbReference type="ARBA" id="ARBA00022989"/>
    </source>
</evidence>
<feature type="transmembrane region" description="Helical" evidence="6">
    <location>
        <begin position="49"/>
        <end position="66"/>
    </location>
</feature>
<feature type="transmembrane region" description="Helical" evidence="6">
    <location>
        <begin position="133"/>
        <end position="151"/>
    </location>
</feature>
<dbReference type="Proteomes" id="UP000183561">
    <property type="component" value="Unassembled WGS sequence"/>
</dbReference>
<organism evidence="8 9">
    <name type="scientific">Rhodococcus koreensis</name>
    <dbReference type="NCBI Taxonomy" id="99653"/>
    <lineage>
        <taxon>Bacteria</taxon>
        <taxon>Bacillati</taxon>
        <taxon>Actinomycetota</taxon>
        <taxon>Actinomycetes</taxon>
        <taxon>Mycobacteriales</taxon>
        <taxon>Nocardiaceae</taxon>
        <taxon>Rhodococcus</taxon>
    </lineage>
</organism>
<feature type="domain" description="O-antigen ligase-related" evidence="7">
    <location>
        <begin position="246"/>
        <end position="390"/>
    </location>
</feature>
<dbReference type="EMBL" id="FNSV01000005">
    <property type="protein sequence ID" value="SEC17541.1"/>
    <property type="molecule type" value="Genomic_DNA"/>
</dbReference>
<keyword evidence="8" id="KW-0436">Ligase</keyword>
<feature type="region of interest" description="Disordered" evidence="5">
    <location>
        <begin position="464"/>
        <end position="484"/>
    </location>
</feature>
<dbReference type="InterPro" id="IPR051533">
    <property type="entry name" value="WaaL-like"/>
</dbReference>
<feature type="transmembrane region" description="Helical" evidence="6">
    <location>
        <begin position="381"/>
        <end position="404"/>
    </location>
</feature>
<keyword evidence="4 6" id="KW-0472">Membrane</keyword>
<evidence type="ECO:0000256" key="1">
    <source>
        <dbReference type="ARBA" id="ARBA00004141"/>
    </source>
</evidence>
<evidence type="ECO:0000256" key="5">
    <source>
        <dbReference type="SAM" id="MobiDB-lite"/>
    </source>
</evidence>
<comment type="subcellular location">
    <subcellularLocation>
        <location evidence="1">Membrane</location>
        <topology evidence="1">Multi-pass membrane protein</topology>
    </subcellularLocation>
</comment>
<evidence type="ECO:0000256" key="6">
    <source>
        <dbReference type="SAM" id="Phobius"/>
    </source>
</evidence>
<feature type="transmembrane region" description="Helical" evidence="6">
    <location>
        <begin position="238"/>
        <end position="255"/>
    </location>
</feature>
<feature type="transmembrane region" description="Helical" evidence="6">
    <location>
        <begin position="72"/>
        <end position="90"/>
    </location>
</feature>
<sequence>MVGAVFPVAVLVVLAAAAKVPTQFGVLLLLGAVGSVLVFAGLRDPVVAVLLLLVTTFLRVALPSILPVDPFVLAYLGVVGAWAIWIARGINRAPRLGAIECAMVLYVTWNVMSMFSSHQYGSVIPLSGAELSVPRFVLTGTIIPFTVFLVGRYTFDRASAVRLLLWTILSLGAYSAAMCILQFHGPTALVWPRYIVESPSWEGRAVGIFDQPVVNGVVLTLGFIVALLLAATRSEPRWSRILAIAIAVACAYGVYLTHTRVVWLAFTVVVLIGATFAKGFRTGFVMTGAVMTAAVAIKWSTFTSSDRSAGGVGSPDELQDRLNTAETAIWAVQEKPLAGWGIGRFTAMNTYHHQRWAPDVPWIRGFGIASHFNELGIAAELGLIGLVLWLAVLLLLASGLFHAFRVLPADGLCGRRLALVAMMAFVVLVIAGLTVDLRFFDFPNAVVMLLVGIVIGWAERAPADQMTPDPPRRATDSVPAQERA</sequence>
<evidence type="ECO:0000259" key="7">
    <source>
        <dbReference type="Pfam" id="PF04932"/>
    </source>
</evidence>
<reference evidence="9" key="1">
    <citation type="submission" date="2016-10" db="EMBL/GenBank/DDBJ databases">
        <authorList>
            <person name="Varghese N."/>
            <person name="Submissions S."/>
        </authorList>
    </citation>
    <scope>NUCLEOTIDE SEQUENCE [LARGE SCALE GENOMIC DNA]</scope>
    <source>
        <strain evidence="9">DSM 44498</strain>
    </source>
</reference>
<protein>
    <submittedName>
        <fullName evidence="8">O-antigen ligase</fullName>
    </submittedName>
</protein>
<evidence type="ECO:0000256" key="4">
    <source>
        <dbReference type="ARBA" id="ARBA00023136"/>
    </source>
</evidence>
<dbReference type="Pfam" id="PF04932">
    <property type="entry name" value="Wzy_C"/>
    <property type="match status" value="1"/>
</dbReference>
<keyword evidence="3 6" id="KW-1133">Transmembrane helix</keyword>
<evidence type="ECO:0000313" key="8">
    <source>
        <dbReference type="EMBL" id="SEC17541.1"/>
    </source>
</evidence>
<dbReference type="InterPro" id="IPR007016">
    <property type="entry name" value="O-antigen_ligase-rel_domated"/>
</dbReference>
<feature type="transmembrane region" description="Helical" evidence="6">
    <location>
        <begin position="163"/>
        <end position="183"/>
    </location>
</feature>
<feature type="transmembrane region" description="Helical" evidence="6">
    <location>
        <begin position="439"/>
        <end position="458"/>
    </location>
</feature>
<feature type="transmembrane region" description="Helical" evidence="6">
    <location>
        <begin position="213"/>
        <end position="231"/>
    </location>
</feature>
<keyword evidence="9" id="KW-1185">Reference proteome</keyword>
<feature type="transmembrane region" description="Helical" evidence="6">
    <location>
        <begin position="284"/>
        <end position="302"/>
    </location>
</feature>
<accession>A0A1H4QD69</accession>
<evidence type="ECO:0000256" key="2">
    <source>
        <dbReference type="ARBA" id="ARBA00022692"/>
    </source>
</evidence>
<gene>
    <name evidence="8" type="ORF">SAMN04490239_3150</name>
</gene>
<dbReference type="PANTHER" id="PTHR37422">
    <property type="entry name" value="TEICHURONIC ACID BIOSYNTHESIS PROTEIN TUAE"/>
    <property type="match status" value="1"/>
</dbReference>
<feature type="transmembrane region" description="Helical" evidence="6">
    <location>
        <begin position="102"/>
        <end position="121"/>
    </location>
</feature>
<name>A0A1H4QD69_9NOCA</name>